<dbReference type="KEGG" id="tcl:Tchl_0301"/>
<evidence type="ECO:0000313" key="2">
    <source>
        <dbReference type="Proteomes" id="UP000185739"/>
    </source>
</evidence>
<dbReference type="OrthoDB" id="9134102at2"/>
<evidence type="ECO:0000313" key="1">
    <source>
        <dbReference type="EMBL" id="APR03174.1"/>
    </source>
</evidence>
<dbReference type="RefSeq" id="WP_146060770.1">
    <property type="nucleotide sequence ID" value="NZ_CP018839.1"/>
</dbReference>
<accession>A0A1H5WET0</accession>
<dbReference type="AlphaFoldDB" id="A0A1H5WET0"/>
<proteinExistence type="predicted"/>
<organism evidence="1 2">
    <name type="scientific">Thauera chlorobenzoica</name>
    <dbReference type="NCBI Taxonomy" id="96773"/>
    <lineage>
        <taxon>Bacteria</taxon>
        <taxon>Pseudomonadati</taxon>
        <taxon>Pseudomonadota</taxon>
        <taxon>Betaproteobacteria</taxon>
        <taxon>Rhodocyclales</taxon>
        <taxon>Zoogloeaceae</taxon>
        <taxon>Thauera</taxon>
    </lineage>
</organism>
<reference evidence="1 2" key="1">
    <citation type="submission" date="2016-12" db="EMBL/GenBank/DDBJ databases">
        <title>Complete genome sequence of Thauera chlorobenzoica, a Betaproteobacterium degrading haloaromatics anaerobically to CO2 and halides.</title>
        <authorList>
            <person name="Goris T."/>
            <person name="Mergelsberg M."/>
            <person name="Boll M."/>
        </authorList>
    </citation>
    <scope>NUCLEOTIDE SEQUENCE [LARGE SCALE GENOMIC DNA]</scope>
    <source>
        <strain evidence="1 2">3CB1</strain>
    </source>
</reference>
<name>A0A1H5WET0_9RHOO</name>
<gene>
    <name evidence="1" type="ORF">Tchl_0301</name>
</gene>
<protein>
    <submittedName>
        <fullName evidence="1">Uncharacterized protein</fullName>
    </submittedName>
</protein>
<sequence>MKNDEGLDFALSRKTGHMVDVTMVARGLACDCVCAHCGALLQAKKGRKNRHHFAHYVAGRATGLCGGGRESALHAAARQLVAGWCTIELPALLVEEAGRRASIPGRVISIRSSELPDDMRGATYWGRDRVRPDVVMHAEGETIWAEILVTHAVGDSKRARLGRHAISTLEFDLAGMHREGSWTLATLEHALRTDVGIQRWAYHVEEARLRRQLREDSEASARPLTRMEVPWTGVAHDHEGEAPDPVLSGCAGSKAMDWAPLVFDPAMGLIPRDPAKRLAFIAQVYPEPTRYELSGAVAFLRRHPHGDGSCWVTIGGRSPGGRKSAYDAALSEFARSAGLHCVDFAIAGTREVRGPQCHEQLDRFFSALARSTAAEGLPASDL</sequence>
<dbReference type="EMBL" id="CP018839">
    <property type="protein sequence ID" value="APR03174.1"/>
    <property type="molecule type" value="Genomic_DNA"/>
</dbReference>
<dbReference type="STRING" id="96773.Tchl_0301"/>
<keyword evidence="2" id="KW-1185">Reference proteome</keyword>
<dbReference type="Proteomes" id="UP000185739">
    <property type="component" value="Chromosome"/>
</dbReference>